<organism evidence="1 2">
    <name type="scientific">Fomitopsis schrenkii</name>
    <name type="common">Brown rot fungus</name>
    <dbReference type="NCBI Taxonomy" id="2126942"/>
    <lineage>
        <taxon>Eukaryota</taxon>
        <taxon>Fungi</taxon>
        <taxon>Dikarya</taxon>
        <taxon>Basidiomycota</taxon>
        <taxon>Agaricomycotina</taxon>
        <taxon>Agaricomycetes</taxon>
        <taxon>Polyporales</taxon>
        <taxon>Fomitopsis</taxon>
    </lineage>
</organism>
<keyword evidence="2" id="KW-1185">Reference proteome</keyword>
<name>S8FFX1_FOMSC</name>
<proteinExistence type="predicted"/>
<dbReference type="SUPFAM" id="SSF52047">
    <property type="entry name" value="RNI-like"/>
    <property type="match status" value="1"/>
</dbReference>
<dbReference type="InParanoid" id="S8FFX1"/>
<sequence length="293" mass="33408">MFQQVKCGEAMARCLAAFPQLHSLEFQFSRMITTRGFTVLSEDTARPLVHIRELKLDSGTWQHSPALDWLSSRWVFLDLRKLEIYLDCPRTSRLAEFLAGSGCDSLEELTFSGSHEQVPQDLDLSRYRRLRSLRLRMSSLSALRILPIAQLLSSYSRDGLREIQINLRIIHFGHEIEWGPPSEWDAFIASLKALSRRCPGLSITLGWYLDSLCSAEDNMPAAQWLRDRFLPISTASDMDIALVVNENMMLSSLDSSEFVLCLLFNLGSIGYSQGSHTVRRYGEHMKSFHAFVL</sequence>
<dbReference type="OrthoDB" id="2788229at2759"/>
<evidence type="ECO:0000313" key="1">
    <source>
        <dbReference type="EMBL" id="EPS97309.1"/>
    </source>
</evidence>
<dbReference type="EMBL" id="KE504177">
    <property type="protein sequence ID" value="EPS97309.1"/>
    <property type="molecule type" value="Genomic_DNA"/>
</dbReference>
<dbReference type="AlphaFoldDB" id="S8FFX1"/>
<gene>
    <name evidence="1" type="ORF">FOMPIDRAFT_1025092</name>
</gene>
<reference evidence="1 2" key="1">
    <citation type="journal article" date="2012" name="Science">
        <title>The Paleozoic origin of enzymatic lignin decomposition reconstructed from 31 fungal genomes.</title>
        <authorList>
            <person name="Floudas D."/>
            <person name="Binder M."/>
            <person name="Riley R."/>
            <person name="Barry K."/>
            <person name="Blanchette R.A."/>
            <person name="Henrissat B."/>
            <person name="Martinez A.T."/>
            <person name="Otillar R."/>
            <person name="Spatafora J.W."/>
            <person name="Yadav J.S."/>
            <person name="Aerts A."/>
            <person name="Benoit I."/>
            <person name="Boyd A."/>
            <person name="Carlson A."/>
            <person name="Copeland A."/>
            <person name="Coutinho P.M."/>
            <person name="de Vries R.P."/>
            <person name="Ferreira P."/>
            <person name="Findley K."/>
            <person name="Foster B."/>
            <person name="Gaskell J."/>
            <person name="Glotzer D."/>
            <person name="Gorecki P."/>
            <person name="Heitman J."/>
            <person name="Hesse C."/>
            <person name="Hori C."/>
            <person name="Igarashi K."/>
            <person name="Jurgens J.A."/>
            <person name="Kallen N."/>
            <person name="Kersten P."/>
            <person name="Kohler A."/>
            <person name="Kuees U."/>
            <person name="Kumar T.K.A."/>
            <person name="Kuo A."/>
            <person name="LaButti K."/>
            <person name="Larrondo L.F."/>
            <person name="Lindquist E."/>
            <person name="Ling A."/>
            <person name="Lombard V."/>
            <person name="Lucas S."/>
            <person name="Lundell T."/>
            <person name="Martin R."/>
            <person name="McLaughlin D.J."/>
            <person name="Morgenstern I."/>
            <person name="Morin E."/>
            <person name="Murat C."/>
            <person name="Nagy L.G."/>
            <person name="Nolan M."/>
            <person name="Ohm R.A."/>
            <person name="Patyshakuliyeva A."/>
            <person name="Rokas A."/>
            <person name="Ruiz-Duenas F.J."/>
            <person name="Sabat G."/>
            <person name="Salamov A."/>
            <person name="Samejima M."/>
            <person name="Schmutz J."/>
            <person name="Slot J.C."/>
            <person name="St John F."/>
            <person name="Stenlid J."/>
            <person name="Sun H."/>
            <person name="Sun S."/>
            <person name="Syed K."/>
            <person name="Tsang A."/>
            <person name="Wiebenga A."/>
            <person name="Young D."/>
            <person name="Pisabarro A."/>
            <person name="Eastwood D.C."/>
            <person name="Martin F."/>
            <person name="Cullen D."/>
            <person name="Grigoriev I.V."/>
            <person name="Hibbett D.S."/>
        </authorList>
    </citation>
    <scope>NUCLEOTIDE SEQUENCE</scope>
    <source>
        <strain evidence="2">FP-58527</strain>
    </source>
</reference>
<evidence type="ECO:0000313" key="2">
    <source>
        <dbReference type="Proteomes" id="UP000015241"/>
    </source>
</evidence>
<dbReference type="HOGENOM" id="CLU_950068_0_0_1"/>
<evidence type="ECO:0008006" key="3">
    <source>
        <dbReference type="Google" id="ProtNLM"/>
    </source>
</evidence>
<dbReference type="Proteomes" id="UP000015241">
    <property type="component" value="Unassembled WGS sequence"/>
</dbReference>
<accession>S8FFX1</accession>
<dbReference type="Gene3D" id="3.80.10.10">
    <property type="entry name" value="Ribonuclease Inhibitor"/>
    <property type="match status" value="1"/>
</dbReference>
<protein>
    <recommendedName>
        <fullName evidence="3">F-box domain-containing protein</fullName>
    </recommendedName>
</protein>
<dbReference type="InterPro" id="IPR032675">
    <property type="entry name" value="LRR_dom_sf"/>
</dbReference>